<dbReference type="RefSeq" id="XP_015266765.1">
    <property type="nucleotide sequence ID" value="XM_015411279.1"/>
</dbReference>
<dbReference type="InterPro" id="IPR051173">
    <property type="entry name" value="Ca_channel_alpha-2/delta"/>
</dbReference>
<dbReference type="Pfam" id="PF08473">
    <property type="entry name" value="VGCC_alpha2"/>
    <property type="match status" value="1"/>
</dbReference>
<keyword evidence="2" id="KW-1185">Reference proteome</keyword>
<gene>
    <name evidence="3" type="primary">LOC107110493</name>
</gene>
<dbReference type="InterPro" id="IPR013680">
    <property type="entry name" value="VDCC_a2/dsu"/>
</dbReference>
<dbReference type="GeneID" id="107110493"/>
<protein>
    <submittedName>
        <fullName evidence="3">Voltage-dependent calcium channel subunit alpha-2/delta-1-like</fullName>
    </submittedName>
</protein>
<dbReference type="PANTHER" id="PTHR10166:SF6">
    <property type="entry name" value="VOLTAGE-DEPENDENT CALCIUM CHANNEL SUBUNIT ALPHA-2_DELTA-1"/>
    <property type="match status" value="1"/>
</dbReference>
<organism evidence="2 3">
    <name type="scientific">Gekko japonicus</name>
    <name type="common">Schlegel's Japanese gecko</name>
    <dbReference type="NCBI Taxonomy" id="146911"/>
    <lineage>
        <taxon>Eukaryota</taxon>
        <taxon>Metazoa</taxon>
        <taxon>Chordata</taxon>
        <taxon>Craniata</taxon>
        <taxon>Vertebrata</taxon>
        <taxon>Euteleostomi</taxon>
        <taxon>Lepidosauria</taxon>
        <taxon>Squamata</taxon>
        <taxon>Bifurcata</taxon>
        <taxon>Gekkota</taxon>
        <taxon>Gekkonidae</taxon>
        <taxon>Gekkoninae</taxon>
        <taxon>Gekko</taxon>
    </lineage>
</organism>
<dbReference type="Proteomes" id="UP000694871">
    <property type="component" value="Unplaced"/>
</dbReference>
<proteinExistence type="predicted"/>
<sequence>MSNQEEYIQEIGKFFGEIDPGLMRSLINMSLYAFNKSYDYQSVCDPEEEPRQGAGLRSAYVPTIADILHLGWWASAAAWSILQQLFLGLTFPHFLGAVEVEEEDFSAIPSKQSCITVQTQYFFENDVKSFNNILDCVNCSRLFHAEKISNTNLVFIISDSKQMCRYCDAKPLMQAEKPDEGPNPCEMVQQPRYRKGPDACFDDDAAEDSRDCGGVSGLSPSLWSMVGIQLILLWLLSGSRHWQL</sequence>
<feature type="domain" description="Voltage-dependent calcium channel alpha-2/delta subunit conserved region" evidence="1">
    <location>
        <begin position="1"/>
        <end position="213"/>
    </location>
</feature>
<accession>A0ABM1JZ78</accession>
<evidence type="ECO:0000313" key="2">
    <source>
        <dbReference type="Proteomes" id="UP000694871"/>
    </source>
</evidence>
<dbReference type="PANTHER" id="PTHR10166">
    <property type="entry name" value="VOLTAGE-DEPENDENT CALCIUM CHANNEL SUBUNIT ALPHA-2/DELTA-RELATED"/>
    <property type="match status" value="1"/>
</dbReference>
<evidence type="ECO:0000259" key="1">
    <source>
        <dbReference type="Pfam" id="PF08473"/>
    </source>
</evidence>
<reference evidence="3" key="1">
    <citation type="submission" date="2025-08" db="UniProtKB">
        <authorList>
            <consortium name="RefSeq"/>
        </authorList>
    </citation>
    <scope>IDENTIFICATION</scope>
</reference>
<evidence type="ECO:0000313" key="3">
    <source>
        <dbReference type="RefSeq" id="XP_015266765.1"/>
    </source>
</evidence>
<name>A0ABM1JZ78_GEKJA</name>